<feature type="domain" description="C2" evidence="8">
    <location>
        <begin position="1489"/>
        <end position="1610"/>
    </location>
</feature>
<dbReference type="InterPro" id="IPR037725">
    <property type="entry name" value="C2F_Ferlin"/>
</dbReference>
<evidence type="ECO:0000313" key="10">
    <source>
        <dbReference type="Proteomes" id="UP000024404"/>
    </source>
</evidence>
<dbReference type="InterPro" id="IPR006614">
    <property type="entry name" value="Peroxin/Ferlin"/>
</dbReference>
<accession>A0A8R1XN00</accession>
<sequence length="2067" mass="239259">MTERLLSKQMKKLAGKVLGENESGIITSALPLLYEDENVSNEEEDYDEDIDLKYATKTGKTKRGRKRIFSKLRNIGRRMKSRIRRERSVSSQSTEYDMEANDDSKSESMESEGDESQFTETIAPISDTTLSDQELDDESTHNIATLRRQITDTDKIDQKIIELQDDKEEDEDSGMLQSFTVRLHIFEGREFHGNSLNPLLCVILDGRCRSSLPQHGTNLPRWNESLSFTIRKSFQDMMQTCLEFRVYSTQQLSSDTLIGGFQCDLGFIYKSKRHLVLEKWLILRTDYKEAVEMGESDRLASSDIRGFLKVSMNVRRSLDPTPAPSLRSTVIHDDDDILFSGSLMHYTMLIRIFQLCEIADHLRTHNDNVAKLAVQVQIGKESEMTHVLEALYEVIDINEEIMLPVVWPTVVKYISFRIILVYQTKIRKKKMEKILATAHLNLSNICQSGYMNTTISNDSSNNKNTAGFLPIFGPSYISFYASSEHGMAKKFEKAIREGRRSGDCFVARALIEVICLEEDCGQSYRDLITPDILLSLKPQLHTAEYVLLSTFFAVNMIHPNLKSRNVHFSLSIGEYGNRAYGKVPKCTARTLSVMPAFAEKYYTMPWGNHKPVCEIPCEWEDVSFRMRHSNVLQKISKMLVHSSGLAKLKSDSKIEASSIIVDAIEQACDYFAKLSKSIERDEELPLSSSLDRQRRLVIISSIVKIMEDFVALKYDKKDVFQVNEIALNQLQQTAEFLMKISNEPEMSIPDAVLSMCDGDKLLAFARIPVNEIYYHNDDCCRGMYCGRLQAIRLKWPSYDDKREKNEQIPAIVHLRLWFGKVTDRRNWDKTIKPGVVQYFAEVFENQRKHLVNQWIETSGKNGEPYARSDETGIIRMSEDDVKVSHGWSYKGPWKIMFCHDMWVGPDAGHSQYEDEIFEVQQKQDDIWTDLYYTSGSGNPIDNARDRNAPPGWRWIGDWTIDLFCAGDVEGWTYSSNAANFANDDAIIDYREREGHKFRRRRWRRIRTLGTGTKDIFENIDALRKSIDPELWEYASDFHKPVHVQKMPGDKYRRRRYVREMVFSAKLSQRRRLALHLAEDVSVSPRIYEIYDHVTRWQMRASILWAKDLLSTNRHGSRAFVRVVFLNRCQETAIVENTVDPIWNETLIFKRVILCGGMMSIHKDPPTVVVEVCSEDFNSSEIFLGRFMTKPSVISLATDRRETPTWFPLSFRKDREKGALLALFELFLYEGQAIHIAPLKPPRKKQSTRYSVARSVCPVFKLYTVQILCWGVRDLPRYQLSSVRNPFVEIRIGDKIARSDVIEDAKRNPNFKRPLIILNKVQLPIHFYYAPPLTFNLYDRRSFGREPHIGICVVQDFAKYIKRLPEHAKQDNSSWQKYDEILASEEVYERRMAMANSDEYFFDDCIIDWWSKYYSSIGESEKAPGYANSGIETLRVFTCALEDVSEYYGFSDFLDTFMFRKMTKENIETSDLIIPRGELKARIFIRRENKKSNEYFGLPIVEFAGVTKCTIRVYIVRAFDLVSRRKDGTCDAYISVKCGTKKKKNLRKDYRPGSLNPLFGQMIEMEVDIPMDKNLVVSVMDRHRIFSDHEIGHTMIDLENRLLTQFRATVGLSQQFTVRGPLVWRDQRTPLSILKWHCIKMNYPAPEVLIKENDVGIVIVGVTVWLSDIEKVPPNHAEILGRPLQRIALYILIKMNLVPEHVETRPLYNVINPDSECGKLEMFVDLFPHSLGSIPPPLNISPRRPHKFQLRVAVWSVRNVILTKRTMGRPAADIYLKVFLNGSEKEEKTDVHYQSLDGYGSFNWRFVFDFDFDIWEKKIAMYTKKRRFSKKSLLLVDPVLLVQIWDNNKFRKDDYIGQLALDLLSFDEAQMDADEMYNVDYARENRNHCACCVKCCSYFCGRKKLEKKKKILPLPRAPPYISGRVGQFSLFQQRTAYGWWPCVSTSLPDEQKLDFDAKKKKDDDFTGQKPYMTGAVELELTLLTAEEAKLDPVGRKRKKPNHSPYLPHPNRSRLDQFWCISRAKACCSLFWRSGGKKCVIITITVVISLVLIVSIAYKFPDIVATKIF</sequence>
<dbReference type="InterPro" id="IPR055072">
    <property type="entry name" value="Ferlin_DSRM"/>
</dbReference>
<comment type="subcellular location">
    <subcellularLocation>
        <location evidence="1">Membrane</location>
        <topology evidence="1">Single-pass membrane protein</topology>
    </subcellularLocation>
</comment>
<dbReference type="CDD" id="cd08374">
    <property type="entry name" value="C2F_Ferlin"/>
    <property type="match status" value="1"/>
</dbReference>
<feature type="compositionally biased region" description="Polar residues" evidence="6">
    <location>
        <begin position="118"/>
        <end position="132"/>
    </location>
</feature>
<evidence type="ECO:0000256" key="2">
    <source>
        <dbReference type="ARBA" id="ARBA00022692"/>
    </source>
</evidence>
<feature type="domain" description="C2" evidence="8">
    <location>
        <begin position="1239"/>
        <end position="1370"/>
    </location>
</feature>
<dbReference type="OMA" id="TCLEFRV"/>
<dbReference type="AlphaFoldDB" id="A0A8R1XN00"/>
<feature type="domain" description="C2" evidence="8">
    <location>
        <begin position="1729"/>
        <end position="1876"/>
    </location>
</feature>
<dbReference type="GO" id="GO:0031090">
    <property type="term" value="C:organelle membrane"/>
    <property type="evidence" value="ECO:0007669"/>
    <property type="project" value="EnsemblMetazoa"/>
</dbReference>
<feature type="domain" description="C2" evidence="8">
    <location>
        <begin position="159"/>
        <end position="281"/>
    </location>
</feature>
<dbReference type="InterPro" id="IPR032362">
    <property type="entry name" value="Ferlin_C"/>
</dbReference>
<dbReference type="InterPro" id="IPR012561">
    <property type="entry name" value="Ferlin_B-domain"/>
</dbReference>
<dbReference type="SMART" id="SM00239">
    <property type="entry name" value="C2"/>
    <property type="match status" value="5"/>
</dbReference>
<evidence type="ECO:0000256" key="3">
    <source>
        <dbReference type="ARBA" id="ARBA00022737"/>
    </source>
</evidence>
<feature type="transmembrane region" description="Helical" evidence="7">
    <location>
        <begin position="2038"/>
        <end position="2058"/>
    </location>
</feature>
<dbReference type="SMART" id="SM00694">
    <property type="entry name" value="DysFC"/>
    <property type="match status" value="2"/>
</dbReference>
<dbReference type="GO" id="GO:0032809">
    <property type="term" value="C:neuronal cell body membrane"/>
    <property type="evidence" value="ECO:0007669"/>
    <property type="project" value="EnsemblMetazoa"/>
</dbReference>
<dbReference type="PANTHER" id="PTHR12546">
    <property type="entry name" value="FER-1-LIKE"/>
    <property type="match status" value="1"/>
</dbReference>
<dbReference type="EMBL" id="CMVM020000383">
    <property type="status" value="NOT_ANNOTATED_CDS"/>
    <property type="molecule type" value="Genomic_DNA"/>
</dbReference>
<dbReference type="Proteomes" id="UP000024404">
    <property type="component" value="Unassembled WGS sequence"/>
</dbReference>
<dbReference type="GO" id="GO:0097723">
    <property type="term" value="P:amoeboid sperm motility"/>
    <property type="evidence" value="ECO:0007669"/>
    <property type="project" value="EnsemblMetazoa"/>
</dbReference>
<evidence type="ECO:0000313" key="9">
    <source>
        <dbReference type="EnsemblMetazoa" id="OVOC11982.1"/>
    </source>
</evidence>
<dbReference type="InterPro" id="IPR037721">
    <property type="entry name" value="Ferlin"/>
</dbReference>
<reference evidence="9" key="2">
    <citation type="submission" date="2022-06" db="UniProtKB">
        <authorList>
            <consortium name="EnsemblMetazoa"/>
        </authorList>
    </citation>
    <scope>IDENTIFICATION</scope>
</reference>
<reference evidence="10" key="1">
    <citation type="submission" date="2013-10" db="EMBL/GenBank/DDBJ databases">
        <title>Genome sequencing of Onchocerca volvulus.</title>
        <authorList>
            <person name="Cotton J."/>
            <person name="Tsai J."/>
            <person name="Stanley E."/>
            <person name="Tracey A."/>
            <person name="Holroyd N."/>
            <person name="Lustigman S."/>
            <person name="Berriman M."/>
        </authorList>
    </citation>
    <scope>NUCLEOTIDE SEQUENCE</scope>
</reference>
<dbReference type="SUPFAM" id="SSF49562">
    <property type="entry name" value="C2 domain (Calcium/lipid-binding domain, CaLB)"/>
    <property type="match status" value="5"/>
</dbReference>
<evidence type="ECO:0000256" key="5">
    <source>
        <dbReference type="ARBA" id="ARBA00023136"/>
    </source>
</evidence>
<dbReference type="GO" id="GO:0031268">
    <property type="term" value="P:pseudopodium organization"/>
    <property type="evidence" value="ECO:0007669"/>
    <property type="project" value="EnsemblMetazoa"/>
</dbReference>
<dbReference type="GO" id="GO:0061025">
    <property type="term" value="P:membrane fusion"/>
    <property type="evidence" value="ECO:0007669"/>
    <property type="project" value="EnsemblMetazoa"/>
</dbReference>
<dbReference type="GO" id="GO:0007009">
    <property type="term" value="P:plasma membrane organization"/>
    <property type="evidence" value="ECO:0007669"/>
    <property type="project" value="EnsemblMetazoa"/>
</dbReference>
<keyword evidence="10" id="KW-1185">Reference proteome</keyword>
<dbReference type="InterPro" id="IPR000008">
    <property type="entry name" value="C2_dom"/>
</dbReference>
<dbReference type="Pfam" id="PF00168">
    <property type="entry name" value="C2"/>
    <property type="match status" value="5"/>
</dbReference>
<dbReference type="SMART" id="SM01201">
    <property type="entry name" value="FerB"/>
    <property type="match status" value="1"/>
</dbReference>
<dbReference type="InterPro" id="IPR037724">
    <property type="entry name" value="C2E_Ferlin"/>
</dbReference>
<name>A0A8R1XN00_ONCVO</name>
<dbReference type="PANTHER" id="PTHR12546:SF33">
    <property type="entry name" value="SPERM VESICLE FUSION PROTEIN FER-1"/>
    <property type="match status" value="1"/>
</dbReference>
<dbReference type="Pfam" id="PF08150">
    <property type="entry name" value="FerB"/>
    <property type="match status" value="1"/>
</dbReference>
<evidence type="ECO:0000259" key="8">
    <source>
        <dbReference type="PROSITE" id="PS50004"/>
    </source>
</evidence>
<evidence type="ECO:0000256" key="7">
    <source>
        <dbReference type="SAM" id="Phobius"/>
    </source>
</evidence>
<dbReference type="Pfam" id="PF22901">
    <property type="entry name" value="dsrm_Ferlin"/>
    <property type="match status" value="1"/>
</dbReference>
<dbReference type="Gene3D" id="2.60.40.150">
    <property type="entry name" value="C2 domain"/>
    <property type="match status" value="4"/>
</dbReference>
<organism evidence="9 10">
    <name type="scientific">Onchocerca volvulus</name>
    <dbReference type="NCBI Taxonomy" id="6282"/>
    <lineage>
        <taxon>Eukaryota</taxon>
        <taxon>Metazoa</taxon>
        <taxon>Ecdysozoa</taxon>
        <taxon>Nematoda</taxon>
        <taxon>Chromadorea</taxon>
        <taxon>Rhabditida</taxon>
        <taxon>Spirurina</taxon>
        <taxon>Spiruromorpha</taxon>
        <taxon>Filarioidea</taxon>
        <taxon>Onchocercidae</taxon>
        <taxon>Onchocerca</taxon>
    </lineage>
</organism>
<proteinExistence type="predicted"/>
<evidence type="ECO:0000256" key="4">
    <source>
        <dbReference type="ARBA" id="ARBA00022989"/>
    </source>
</evidence>
<dbReference type="GO" id="GO:0007283">
    <property type="term" value="P:spermatogenesis"/>
    <property type="evidence" value="ECO:0007669"/>
    <property type="project" value="EnsemblMetazoa"/>
</dbReference>
<keyword evidence="3" id="KW-0677">Repeat</keyword>
<dbReference type="CDD" id="cd04037">
    <property type="entry name" value="C2E_Ferlin"/>
    <property type="match status" value="1"/>
</dbReference>
<dbReference type="CDD" id="cd00030">
    <property type="entry name" value="C2"/>
    <property type="match status" value="1"/>
</dbReference>
<dbReference type="PROSITE" id="PS50004">
    <property type="entry name" value="C2"/>
    <property type="match status" value="5"/>
</dbReference>
<protein>
    <recommendedName>
        <fullName evidence="8">C2 domain-containing protein</fullName>
    </recommendedName>
</protein>
<dbReference type="Pfam" id="PF16165">
    <property type="entry name" value="Ferlin_C"/>
    <property type="match status" value="1"/>
</dbReference>
<dbReference type="InterPro" id="IPR037723">
    <property type="entry name" value="C2D_Ferlin"/>
</dbReference>
<feature type="domain" description="C2" evidence="8">
    <location>
        <begin position="1076"/>
        <end position="1206"/>
    </location>
</feature>
<feature type="region of interest" description="Disordered" evidence="6">
    <location>
        <begin position="81"/>
        <end position="137"/>
    </location>
</feature>
<dbReference type="InterPro" id="IPR035892">
    <property type="entry name" value="C2_domain_sf"/>
</dbReference>
<keyword evidence="2 7" id="KW-0812">Transmembrane</keyword>
<dbReference type="EnsemblMetazoa" id="OVOC11982.1">
    <property type="protein sequence ID" value="OVOC11982.1"/>
    <property type="gene ID" value="WBGene00248791"/>
</dbReference>
<keyword evidence="5 7" id="KW-0472">Membrane</keyword>
<dbReference type="GO" id="GO:0031260">
    <property type="term" value="C:pseudopodium membrane"/>
    <property type="evidence" value="ECO:0007669"/>
    <property type="project" value="EnsemblMetazoa"/>
</dbReference>
<evidence type="ECO:0000256" key="1">
    <source>
        <dbReference type="ARBA" id="ARBA00004167"/>
    </source>
</evidence>
<dbReference type="CDD" id="cd04017">
    <property type="entry name" value="C2D_Ferlin"/>
    <property type="match status" value="1"/>
</dbReference>
<evidence type="ECO:0000256" key="6">
    <source>
        <dbReference type="SAM" id="MobiDB-lite"/>
    </source>
</evidence>
<keyword evidence="4 7" id="KW-1133">Transmembrane helix</keyword>